<evidence type="ECO:0000256" key="3">
    <source>
        <dbReference type="ARBA" id="ARBA00008737"/>
    </source>
</evidence>
<keyword evidence="4 9" id="KW-0028">Amino-acid biosynthesis</keyword>
<evidence type="ECO:0000256" key="7">
    <source>
        <dbReference type="ARBA" id="ARBA00023141"/>
    </source>
</evidence>
<dbReference type="InterPro" id="IPR001468">
    <property type="entry name" value="Indole-3-GlycerolPSynthase_CS"/>
</dbReference>
<keyword evidence="12" id="KW-1185">Reference proteome</keyword>
<dbReference type="EMBL" id="LSGP01000020">
    <property type="protein sequence ID" value="KYZ75854.1"/>
    <property type="molecule type" value="Genomic_DNA"/>
</dbReference>
<dbReference type="GO" id="GO:0004425">
    <property type="term" value="F:indole-3-glycerol-phosphate synthase activity"/>
    <property type="evidence" value="ECO:0007669"/>
    <property type="project" value="UniProtKB-UniRule"/>
</dbReference>
<dbReference type="InterPro" id="IPR011060">
    <property type="entry name" value="RibuloseP-bd_barrel"/>
</dbReference>
<dbReference type="GO" id="GO:0004640">
    <property type="term" value="F:phosphoribosylanthranilate isomerase activity"/>
    <property type="evidence" value="ECO:0007669"/>
    <property type="project" value="TreeGrafter"/>
</dbReference>
<dbReference type="Proteomes" id="UP000076268">
    <property type="component" value="Unassembled WGS sequence"/>
</dbReference>
<evidence type="ECO:0000256" key="2">
    <source>
        <dbReference type="ARBA" id="ARBA00004696"/>
    </source>
</evidence>
<evidence type="ECO:0000256" key="6">
    <source>
        <dbReference type="ARBA" id="ARBA00022822"/>
    </source>
</evidence>
<evidence type="ECO:0000256" key="1">
    <source>
        <dbReference type="ARBA" id="ARBA00001633"/>
    </source>
</evidence>
<comment type="caution">
    <text evidence="11">The sequence shown here is derived from an EMBL/GenBank/DDBJ whole genome shotgun (WGS) entry which is preliminary data.</text>
</comment>
<dbReference type="SUPFAM" id="SSF51366">
    <property type="entry name" value="Ribulose-phoshate binding barrel"/>
    <property type="match status" value="1"/>
</dbReference>
<keyword evidence="5 9" id="KW-0210">Decarboxylase</keyword>
<dbReference type="PROSITE" id="PS00614">
    <property type="entry name" value="IGPS"/>
    <property type="match status" value="1"/>
</dbReference>
<comment type="similarity">
    <text evidence="3 9">Belongs to the TrpC family.</text>
</comment>
<dbReference type="STRING" id="1794912.AXX12_11705"/>
<dbReference type="Pfam" id="PF00218">
    <property type="entry name" value="IGPS"/>
    <property type="match status" value="1"/>
</dbReference>
<dbReference type="NCBIfam" id="NF001377">
    <property type="entry name" value="PRK00278.2-4"/>
    <property type="match status" value="1"/>
</dbReference>
<dbReference type="EC" id="4.1.1.48" evidence="9"/>
<evidence type="ECO:0000256" key="5">
    <source>
        <dbReference type="ARBA" id="ARBA00022793"/>
    </source>
</evidence>
<dbReference type="GO" id="GO:0000162">
    <property type="term" value="P:L-tryptophan biosynthetic process"/>
    <property type="evidence" value="ECO:0007669"/>
    <property type="project" value="UniProtKB-UniRule"/>
</dbReference>
<reference evidence="11 12" key="1">
    <citation type="submission" date="2016-02" db="EMBL/GenBank/DDBJ databases">
        <title>Anaerosporomusa subterraneum gen. nov., sp. nov., a spore-forming obligate anaerobe isolated from saprolite.</title>
        <authorList>
            <person name="Choi J.K."/>
            <person name="Shah M."/>
            <person name="Yee N."/>
        </authorList>
    </citation>
    <scope>NUCLEOTIDE SEQUENCE [LARGE SCALE GENOMIC DNA]</scope>
    <source>
        <strain evidence="11 12">RU4</strain>
    </source>
</reference>
<dbReference type="FunFam" id="3.20.20.70:FF:000024">
    <property type="entry name" value="Indole-3-glycerol phosphate synthase"/>
    <property type="match status" value="1"/>
</dbReference>
<accession>A0A154BPE7</accession>
<organism evidence="11 12">
    <name type="scientific">Anaerosporomusa subterranea</name>
    <dbReference type="NCBI Taxonomy" id="1794912"/>
    <lineage>
        <taxon>Bacteria</taxon>
        <taxon>Bacillati</taxon>
        <taxon>Bacillota</taxon>
        <taxon>Negativicutes</taxon>
        <taxon>Acetonemataceae</taxon>
        <taxon>Anaerosporomusa</taxon>
    </lineage>
</organism>
<sequence>MILEKILASVRHDLELRKQNQPQAVLDKQMKHLPATCGFRKALAIPGQVQIIAEFKQASPSKGIIRQDLTPEAVISAYADNGAAAISVLTEPQFFKGNVSYLSQARKITNIPLLRKDFIIDEYQLIEARVYGADAVLLIVAALGQQRLTYLLQQAQELSLDCLVEAHTKAEIEVALASGAQIIGINNRNLGTFETRLETTFELAKYIPPDRILISESGINTKADIANLATCGVNAVLVGEALMRSPSPGQKLRELAGDRH</sequence>
<evidence type="ECO:0000259" key="10">
    <source>
        <dbReference type="Pfam" id="PF00218"/>
    </source>
</evidence>
<dbReference type="HAMAP" id="MF_00134_B">
    <property type="entry name" value="IGPS_B"/>
    <property type="match status" value="1"/>
</dbReference>
<gene>
    <name evidence="9" type="primary">trpC</name>
    <name evidence="11" type="ORF">AXX12_11705</name>
</gene>
<evidence type="ECO:0000256" key="8">
    <source>
        <dbReference type="ARBA" id="ARBA00023239"/>
    </source>
</evidence>
<dbReference type="PANTHER" id="PTHR22854:SF2">
    <property type="entry name" value="INDOLE-3-GLYCEROL-PHOSPHATE SYNTHASE"/>
    <property type="match status" value="1"/>
</dbReference>
<dbReference type="InterPro" id="IPR013798">
    <property type="entry name" value="Indole-3-glycerol_P_synth_dom"/>
</dbReference>
<dbReference type="CDD" id="cd00331">
    <property type="entry name" value="IGPS"/>
    <property type="match status" value="1"/>
</dbReference>
<proteinExistence type="inferred from homology"/>
<keyword evidence="6 9" id="KW-0822">Tryptophan biosynthesis</keyword>
<evidence type="ECO:0000313" key="12">
    <source>
        <dbReference type="Proteomes" id="UP000076268"/>
    </source>
</evidence>
<dbReference type="PANTHER" id="PTHR22854">
    <property type="entry name" value="TRYPTOPHAN BIOSYNTHESIS PROTEIN"/>
    <property type="match status" value="1"/>
</dbReference>
<evidence type="ECO:0000313" key="11">
    <source>
        <dbReference type="EMBL" id="KYZ75854.1"/>
    </source>
</evidence>
<comment type="pathway">
    <text evidence="2 9">Amino-acid biosynthesis; L-tryptophan biosynthesis; L-tryptophan from chorismate: step 4/5.</text>
</comment>
<dbReference type="UniPathway" id="UPA00035">
    <property type="reaction ID" value="UER00043"/>
</dbReference>
<keyword evidence="8 9" id="KW-0456">Lyase</keyword>
<feature type="domain" description="Indole-3-glycerol phosphate synthase" evidence="10">
    <location>
        <begin position="3"/>
        <end position="255"/>
    </location>
</feature>
<dbReference type="InterPro" id="IPR013785">
    <property type="entry name" value="Aldolase_TIM"/>
</dbReference>
<name>A0A154BPE7_ANASB</name>
<dbReference type="InterPro" id="IPR045186">
    <property type="entry name" value="Indole-3-glycerol_P_synth"/>
</dbReference>
<keyword evidence="7 9" id="KW-0057">Aromatic amino acid biosynthesis</keyword>
<dbReference type="RefSeq" id="WP_066243745.1">
    <property type="nucleotide sequence ID" value="NZ_LSGP01000020.1"/>
</dbReference>
<protein>
    <recommendedName>
        <fullName evidence="9">Indole-3-glycerol phosphate synthase</fullName>
        <shortName evidence="9">IGPS</shortName>
        <ecNumber evidence="9">4.1.1.48</ecNumber>
    </recommendedName>
</protein>
<dbReference type="OrthoDB" id="9804217at2"/>
<evidence type="ECO:0000256" key="9">
    <source>
        <dbReference type="HAMAP-Rule" id="MF_00134"/>
    </source>
</evidence>
<comment type="catalytic activity">
    <reaction evidence="1 9">
        <text>1-(2-carboxyphenylamino)-1-deoxy-D-ribulose 5-phosphate + H(+) = (1S,2R)-1-C-(indol-3-yl)glycerol 3-phosphate + CO2 + H2O</text>
        <dbReference type="Rhea" id="RHEA:23476"/>
        <dbReference type="ChEBI" id="CHEBI:15377"/>
        <dbReference type="ChEBI" id="CHEBI:15378"/>
        <dbReference type="ChEBI" id="CHEBI:16526"/>
        <dbReference type="ChEBI" id="CHEBI:58613"/>
        <dbReference type="ChEBI" id="CHEBI:58866"/>
        <dbReference type="EC" id="4.1.1.48"/>
    </reaction>
</comment>
<dbReference type="Gene3D" id="3.20.20.70">
    <property type="entry name" value="Aldolase class I"/>
    <property type="match status" value="1"/>
</dbReference>
<evidence type="ECO:0000256" key="4">
    <source>
        <dbReference type="ARBA" id="ARBA00022605"/>
    </source>
</evidence>
<dbReference type="AlphaFoldDB" id="A0A154BPE7"/>